<dbReference type="Pfam" id="PF00849">
    <property type="entry name" value="PseudoU_synth_2"/>
    <property type="match status" value="1"/>
</dbReference>
<dbReference type="InterPro" id="IPR006145">
    <property type="entry name" value="PsdUridine_synth_RsuA/RluA"/>
</dbReference>
<dbReference type="Proteomes" id="UP001172457">
    <property type="component" value="Chromosome 2"/>
</dbReference>
<gene>
    <name evidence="3" type="ORF">OSB04_004709</name>
</gene>
<dbReference type="GO" id="GO:0000455">
    <property type="term" value="P:enzyme-directed rRNA pseudouridine synthesis"/>
    <property type="evidence" value="ECO:0007669"/>
    <property type="project" value="TreeGrafter"/>
</dbReference>
<organism evidence="3 4">
    <name type="scientific">Centaurea solstitialis</name>
    <name type="common">yellow star-thistle</name>
    <dbReference type="NCBI Taxonomy" id="347529"/>
    <lineage>
        <taxon>Eukaryota</taxon>
        <taxon>Viridiplantae</taxon>
        <taxon>Streptophyta</taxon>
        <taxon>Embryophyta</taxon>
        <taxon>Tracheophyta</taxon>
        <taxon>Spermatophyta</taxon>
        <taxon>Magnoliopsida</taxon>
        <taxon>eudicotyledons</taxon>
        <taxon>Gunneridae</taxon>
        <taxon>Pentapetalae</taxon>
        <taxon>asterids</taxon>
        <taxon>campanulids</taxon>
        <taxon>Asterales</taxon>
        <taxon>Asteraceae</taxon>
        <taxon>Carduoideae</taxon>
        <taxon>Cardueae</taxon>
        <taxon>Centaureinae</taxon>
        <taxon>Centaurea</taxon>
    </lineage>
</organism>
<dbReference type="PANTHER" id="PTHR21600">
    <property type="entry name" value="MITOCHONDRIAL RNA PSEUDOURIDINE SYNTHASE"/>
    <property type="match status" value="1"/>
</dbReference>
<dbReference type="InterPro" id="IPR020103">
    <property type="entry name" value="PsdUridine_synth_cat_dom_sf"/>
</dbReference>
<feature type="domain" description="Pseudouridine synthase RsuA/RluA-like" evidence="2">
    <location>
        <begin position="25"/>
        <end position="108"/>
    </location>
</feature>
<dbReference type="Gene3D" id="3.30.2350.10">
    <property type="entry name" value="Pseudouridine synthase"/>
    <property type="match status" value="1"/>
</dbReference>
<name>A0AA38WR13_9ASTR</name>
<evidence type="ECO:0000256" key="1">
    <source>
        <dbReference type="ARBA" id="ARBA00000073"/>
    </source>
</evidence>
<dbReference type="SUPFAM" id="SSF55120">
    <property type="entry name" value="Pseudouridine synthase"/>
    <property type="match status" value="1"/>
</dbReference>
<reference evidence="3" key="1">
    <citation type="submission" date="2023-03" db="EMBL/GenBank/DDBJ databases">
        <title>Chromosome-scale reference genome and RAD-based genetic map of yellow starthistle (Centaurea solstitialis) reveal putative structural variation and QTLs associated with invader traits.</title>
        <authorList>
            <person name="Reatini B."/>
            <person name="Cang F.A."/>
            <person name="Jiang Q."/>
            <person name="Mckibben M.T.W."/>
            <person name="Barker M.S."/>
            <person name="Rieseberg L.H."/>
            <person name="Dlugosch K.M."/>
        </authorList>
    </citation>
    <scope>NUCLEOTIDE SEQUENCE</scope>
    <source>
        <strain evidence="3">CAN-66</strain>
        <tissue evidence="3">Leaf</tissue>
    </source>
</reference>
<proteinExistence type="predicted"/>
<sequence length="111" mass="12680">MMMVVQMEVIWVWVNQLGKIGIIFFLLRKLDGMELNSCGQCRKNTVVGILQVEHDLAPLFPVHRLDRLVSGLLILARRASQADLFRQQIESGTVQKQYIAKVVGEFPEEEV</sequence>
<keyword evidence="4" id="KW-1185">Reference proteome</keyword>
<comment type="catalytic activity">
    <reaction evidence="1">
        <text>a uridine in RNA = a pseudouridine in RNA</text>
        <dbReference type="Rhea" id="RHEA:48348"/>
        <dbReference type="Rhea" id="RHEA-COMP:12068"/>
        <dbReference type="Rhea" id="RHEA-COMP:12069"/>
        <dbReference type="ChEBI" id="CHEBI:65314"/>
        <dbReference type="ChEBI" id="CHEBI:65315"/>
    </reaction>
</comment>
<dbReference type="InterPro" id="IPR050188">
    <property type="entry name" value="RluA_PseudoU_synthase"/>
</dbReference>
<dbReference type="InterPro" id="IPR006224">
    <property type="entry name" value="PsdUridine_synth_RluA-like_CS"/>
</dbReference>
<dbReference type="EMBL" id="JARYMX010000002">
    <property type="protein sequence ID" value="KAJ9559549.1"/>
    <property type="molecule type" value="Genomic_DNA"/>
</dbReference>
<protein>
    <recommendedName>
        <fullName evidence="2">Pseudouridine synthase RsuA/RluA-like domain-containing protein</fullName>
    </recommendedName>
</protein>
<comment type="caution">
    <text evidence="3">The sequence shown here is derived from an EMBL/GenBank/DDBJ whole genome shotgun (WGS) entry which is preliminary data.</text>
</comment>
<dbReference type="PANTHER" id="PTHR21600:SF40">
    <property type="entry name" value="PSEUDOURIDYLATE SYNTHASE RPUSD2"/>
    <property type="match status" value="1"/>
</dbReference>
<dbReference type="GO" id="GO:0003723">
    <property type="term" value="F:RNA binding"/>
    <property type="evidence" value="ECO:0007669"/>
    <property type="project" value="InterPro"/>
</dbReference>
<dbReference type="GO" id="GO:0009982">
    <property type="term" value="F:pseudouridine synthase activity"/>
    <property type="evidence" value="ECO:0007669"/>
    <property type="project" value="InterPro"/>
</dbReference>
<dbReference type="PROSITE" id="PS01129">
    <property type="entry name" value="PSI_RLU"/>
    <property type="match status" value="1"/>
</dbReference>
<evidence type="ECO:0000313" key="3">
    <source>
        <dbReference type="EMBL" id="KAJ9559549.1"/>
    </source>
</evidence>
<dbReference type="AlphaFoldDB" id="A0AA38WR13"/>
<accession>A0AA38WR13</accession>
<evidence type="ECO:0000259" key="2">
    <source>
        <dbReference type="Pfam" id="PF00849"/>
    </source>
</evidence>
<evidence type="ECO:0000313" key="4">
    <source>
        <dbReference type="Proteomes" id="UP001172457"/>
    </source>
</evidence>